<evidence type="ECO:0000313" key="1">
    <source>
        <dbReference type="EMBL" id="ETE62448.1"/>
    </source>
</evidence>
<accession>V8NLA1</accession>
<dbReference type="EMBL" id="AZIM01003248">
    <property type="protein sequence ID" value="ETE62448.1"/>
    <property type="molecule type" value="Genomic_DNA"/>
</dbReference>
<keyword evidence="2" id="KW-1185">Reference proteome</keyword>
<organism evidence="1 2">
    <name type="scientific">Ophiophagus hannah</name>
    <name type="common">King cobra</name>
    <name type="synonym">Naja hannah</name>
    <dbReference type="NCBI Taxonomy" id="8665"/>
    <lineage>
        <taxon>Eukaryota</taxon>
        <taxon>Metazoa</taxon>
        <taxon>Chordata</taxon>
        <taxon>Craniata</taxon>
        <taxon>Vertebrata</taxon>
        <taxon>Euteleostomi</taxon>
        <taxon>Lepidosauria</taxon>
        <taxon>Squamata</taxon>
        <taxon>Bifurcata</taxon>
        <taxon>Unidentata</taxon>
        <taxon>Episquamata</taxon>
        <taxon>Toxicofera</taxon>
        <taxon>Serpentes</taxon>
        <taxon>Colubroidea</taxon>
        <taxon>Elapidae</taxon>
        <taxon>Elapinae</taxon>
        <taxon>Ophiophagus</taxon>
    </lineage>
</organism>
<reference evidence="1 2" key="1">
    <citation type="journal article" date="2013" name="Proc. Natl. Acad. Sci. U.S.A.">
        <title>The king cobra genome reveals dynamic gene evolution and adaptation in the snake venom system.</title>
        <authorList>
            <person name="Vonk F.J."/>
            <person name="Casewell N.R."/>
            <person name="Henkel C.V."/>
            <person name="Heimberg A.M."/>
            <person name="Jansen H.J."/>
            <person name="McCleary R.J."/>
            <person name="Kerkkamp H.M."/>
            <person name="Vos R.A."/>
            <person name="Guerreiro I."/>
            <person name="Calvete J.J."/>
            <person name="Wuster W."/>
            <person name="Woods A.E."/>
            <person name="Logan J.M."/>
            <person name="Harrison R.A."/>
            <person name="Castoe T.A."/>
            <person name="de Koning A.P."/>
            <person name="Pollock D.D."/>
            <person name="Yandell M."/>
            <person name="Calderon D."/>
            <person name="Renjifo C."/>
            <person name="Currier R.B."/>
            <person name="Salgado D."/>
            <person name="Pla D."/>
            <person name="Sanz L."/>
            <person name="Hyder A.S."/>
            <person name="Ribeiro J.M."/>
            <person name="Arntzen J.W."/>
            <person name="van den Thillart G.E."/>
            <person name="Boetzer M."/>
            <person name="Pirovano W."/>
            <person name="Dirks R.P."/>
            <person name="Spaink H.P."/>
            <person name="Duboule D."/>
            <person name="McGlinn E."/>
            <person name="Kini R.M."/>
            <person name="Richardson M.K."/>
        </authorList>
    </citation>
    <scope>NUCLEOTIDE SEQUENCE</scope>
    <source>
        <tissue evidence="1">Blood</tissue>
    </source>
</reference>
<proteinExistence type="predicted"/>
<evidence type="ECO:0000313" key="2">
    <source>
        <dbReference type="Proteomes" id="UP000018936"/>
    </source>
</evidence>
<protein>
    <submittedName>
        <fullName evidence="1">Loricrin</fullName>
    </submittedName>
</protein>
<dbReference type="AlphaFoldDB" id="V8NLA1"/>
<comment type="caution">
    <text evidence="1">The sequence shown here is derived from an EMBL/GenBank/DDBJ whole genome shotgun (WGS) entry which is preliminary data.</text>
</comment>
<feature type="non-terminal residue" evidence="1">
    <location>
        <position position="1"/>
    </location>
</feature>
<gene>
    <name evidence="1" type="primary">Lor</name>
    <name evidence="1" type="ORF">L345_11798</name>
</gene>
<sequence>MAHSLHYSIDGGSQQPSKDYLEWHLVNLQDFSSDRSATLNILPAETYFVVNMSQQQQQQGSCCHGGSSGLGGGCCRRGSSGGCCSRGTTGGGGCCGRRGSSGGCCSRGTGPVYVQQSQQTARCCCINRSGPCCGRCCGRRCGGGCCGGGSTQLKQK</sequence>
<name>V8NLA1_OPHHA</name>
<dbReference type="Proteomes" id="UP000018936">
    <property type="component" value="Unassembled WGS sequence"/>
</dbReference>